<feature type="domain" description="Methylated-DNA-[protein]-cysteine S-methyltransferase DNA binding" evidence="7">
    <location>
        <begin position="3"/>
        <end position="87"/>
    </location>
</feature>
<dbReference type="InterPro" id="IPR001497">
    <property type="entry name" value="MethylDNA_cys_MeTrfase_AS"/>
</dbReference>
<evidence type="ECO:0000256" key="6">
    <source>
        <dbReference type="ARBA" id="ARBA00049348"/>
    </source>
</evidence>
<dbReference type="InterPro" id="IPR014048">
    <property type="entry name" value="MethylDNA_cys_MeTrfase_DNA-bd"/>
</dbReference>
<keyword evidence="5" id="KW-0234">DNA repair</keyword>
<dbReference type="InterPro" id="IPR036217">
    <property type="entry name" value="MethylDNA_cys_MeTrfase_DNAb"/>
</dbReference>
<dbReference type="PANTHER" id="PTHR10815">
    <property type="entry name" value="METHYLATED-DNA--PROTEIN-CYSTEINE METHYLTRANSFERASE"/>
    <property type="match status" value="1"/>
</dbReference>
<gene>
    <name evidence="8" type="ORF">A2735_02075</name>
</gene>
<evidence type="ECO:0000313" key="9">
    <source>
        <dbReference type="Proteomes" id="UP000178520"/>
    </source>
</evidence>
<evidence type="ECO:0000256" key="4">
    <source>
        <dbReference type="ARBA" id="ARBA00022763"/>
    </source>
</evidence>
<dbReference type="CDD" id="cd06445">
    <property type="entry name" value="ATase"/>
    <property type="match status" value="1"/>
</dbReference>
<proteinExistence type="predicted"/>
<dbReference type="GO" id="GO:0032259">
    <property type="term" value="P:methylation"/>
    <property type="evidence" value="ECO:0007669"/>
    <property type="project" value="UniProtKB-KW"/>
</dbReference>
<dbReference type="Proteomes" id="UP000178520">
    <property type="component" value="Unassembled WGS sequence"/>
</dbReference>
<reference evidence="8 9" key="1">
    <citation type="journal article" date="2016" name="Nat. Commun.">
        <title>Thousands of microbial genomes shed light on interconnected biogeochemical processes in an aquifer system.</title>
        <authorList>
            <person name="Anantharaman K."/>
            <person name="Brown C.T."/>
            <person name="Hug L.A."/>
            <person name="Sharon I."/>
            <person name="Castelle C.J."/>
            <person name="Probst A.J."/>
            <person name="Thomas B.C."/>
            <person name="Singh A."/>
            <person name="Wilkins M.J."/>
            <person name="Karaoz U."/>
            <person name="Brodie E.L."/>
            <person name="Williams K.H."/>
            <person name="Hubbard S.S."/>
            <person name="Banfield J.F."/>
        </authorList>
    </citation>
    <scope>NUCLEOTIDE SEQUENCE [LARGE SCALE GENOMIC DNA]</scope>
</reference>
<dbReference type="STRING" id="1802660.A2735_02075"/>
<evidence type="ECO:0000256" key="2">
    <source>
        <dbReference type="ARBA" id="ARBA00022603"/>
    </source>
</evidence>
<dbReference type="GO" id="GO:0003908">
    <property type="term" value="F:methylated-DNA-[protein]-cysteine S-methyltransferase activity"/>
    <property type="evidence" value="ECO:0007669"/>
    <property type="project" value="UniProtKB-EC"/>
</dbReference>
<dbReference type="Pfam" id="PF01035">
    <property type="entry name" value="DNA_binding_1"/>
    <property type="match status" value="1"/>
</dbReference>
<dbReference type="PROSITE" id="PS00374">
    <property type="entry name" value="MGMT"/>
    <property type="match status" value="1"/>
</dbReference>
<dbReference type="PANTHER" id="PTHR10815:SF13">
    <property type="entry name" value="METHYLATED-DNA--PROTEIN-CYSTEINE METHYLTRANSFERASE"/>
    <property type="match status" value="1"/>
</dbReference>
<evidence type="ECO:0000313" key="8">
    <source>
        <dbReference type="EMBL" id="OGM97536.1"/>
    </source>
</evidence>
<evidence type="ECO:0000256" key="3">
    <source>
        <dbReference type="ARBA" id="ARBA00022679"/>
    </source>
</evidence>
<organism evidence="8 9">
    <name type="scientific">Candidatus Yanofskybacteria bacterium RIFCSPHIGHO2_01_FULL_41_21</name>
    <dbReference type="NCBI Taxonomy" id="1802660"/>
    <lineage>
        <taxon>Bacteria</taxon>
        <taxon>Candidatus Yanofskyibacteriota</taxon>
    </lineage>
</organism>
<protein>
    <recommendedName>
        <fullName evidence="7">Methylated-DNA-[protein]-cysteine S-methyltransferase DNA binding domain-containing protein</fullName>
    </recommendedName>
</protein>
<dbReference type="GO" id="GO:0006281">
    <property type="term" value="P:DNA repair"/>
    <property type="evidence" value="ECO:0007669"/>
    <property type="project" value="UniProtKB-KW"/>
</dbReference>
<comment type="catalytic activity">
    <reaction evidence="6">
        <text>a 6-O-methyl-2'-deoxyguanosine in DNA + L-cysteinyl-[protein] = S-methyl-L-cysteinyl-[protein] + a 2'-deoxyguanosine in DNA</text>
        <dbReference type="Rhea" id="RHEA:24000"/>
        <dbReference type="Rhea" id="RHEA-COMP:10131"/>
        <dbReference type="Rhea" id="RHEA-COMP:10132"/>
        <dbReference type="Rhea" id="RHEA-COMP:11367"/>
        <dbReference type="Rhea" id="RHEA-COMP:11368"/>
        <dbReference type="ChEBI" id="CHEBI:29950"/>
        <dbReference type="ChEBI" id="CHEBI:82612"/>
        <dbReference type="ChEBI" id="CHEBI:85445"/>
        <dbReference type="ChEBI" id="CHEBI:85448"/>
        <dbReference type="EC" id="2.1.1.63"/>
    </reaction>
</comment>
<comment type="catalytic activity">
    <reaction evidence="1">
        <text>a 4-O-methyl-thymidine in DNA + L-cysteinyl-[protein] = a thymidine in DNA + S-methyl-L-cysteinyl-[protein]</text>
        <dbReference type="Rhea" id="RHEA:53428"/>
        <dbReference type="Rhea" id="RHEA-COMP:10131"/>
        <dbReference type="Rhea" id="RHEA-COMP:10132"/>
        <dbReference type="Rhea" id="RHEA-COMP:13555"/>
        <dbReference type="Rhea" id="RHEA-COMP:13556"/>
        <dbReference type="ChEBI" id="CHEBI:29950"/>
        <dbReference type="ChEBI" id="CHEBI:82612"/>
        <dbReference type="ChEBI" id="CHEBI:137386"/>
        <dbReference type="ChEBI" id="CHEBI:137387"/>
        <dbReference type="EC" id="2.1.1.63"/>
    </reaction>
</comment>
<dbReference type="SUPFAM" id="SSF46767">
    <property type="entry name" value="Methylated DNA-protein cysteine methyltransferase, C-terminal domain"/>
    <property type="match status" value="1"/>
</dbReference>
<keyword evidence="2" id="KW-0489">Methyltransferase</keyword>
<dbReference type="Gene3D" id="1.10.10.10">
    <property type="entry name" value="Winged helix-like DNA-binding domain superfamily/Winged helix DNA-binding domain"/>
    <property type="match status" value="1"/>
</dbReference>
<evidence type="ECO:0000256" key="5">
    <source>
        <dbReference type="ARBA" id="ARBA00023204"/>
    </source>
</evidence>
<comment type="caution">
    <text evidence="8">The sequence shown here is derived from an EMBL/GenBank/DDBJ whole genome shotgun (WGS) entry which is preliminary data.</text>
</comment>
<evidence type="ECO:0000256" key="1">
    <source>
        <dbReference type="ARBA" id="ARBA00001286"/>
    </source>
</evidence>
<keyword evidence="3" id="KW-0808">Transferase</keyword>
<accession>A0A1F8E9I9</accession>
<dbReference type="AlphaFoldDB" id="A0A1F8E9I9"/>
<keyword evidence="4" id="KW-0227">DNA damage</keyword>
<sequence>MTQFQKEVYEFVRKIPKGKVLTYKQVAVGVGRPKAYRAVGNVLNKNPFSFNLGGNVPCHRVIRSDGTIGGFASGPNKKLQLLKGEKVFK</sequence>
<dbReference type="InterPro" id="IPR036388">
    <property type="entry name" value="WH-like_DNA-bd_sf"/>
</dbReference>
<evidence type="ECO:0000259" key="7">
    <source>
        <dbReference type="Pfam" id="PF01035"/>
    </source>
</evidence>
<dbReference type="EMBL" id="MGJA01000012">
    <property type="protein sequence ID" value="OGM97536.1"/>
    <property type="molecule type" value="Genomic_DNA"/>
</dbReference>
<dbReference type="NCBIfam" id="TIGR00589">
    <property type="entry name" value="ogt"/>
    <property type="match status" value="1"/>
</dbReference>
<name>A0A1F8E9I9_9BACT</name>